<evidence type="ECO:0000313" key="1">
    <source>
        <dbReference type="EMBL" id="THF49897.1"/>
    </source>
</evidence>
<comment type="caution">
    <text evidence="1">The sequence shown here is derived from an EMBL/GenBank/DDBJ whole genome shotgun (WGS) entry which is preliminary data.</text>
</comment>
<dbReference type="RefSeq" id="WP_136403304.1">
    <property type="nucleotide sequence ID" value="NZ_SSNZ01000004.1"/>
</dbReference>
<dbReference type="OrthoDB" id="1371492at2"/>
<accession>A0A4S3ZVV8</accession>
<name>A0A4S3ZVV8_9FLAO</name>
<keyword evidence="2" id="KW-1185">Reference proteome</keyword>
<organism evidence="1 2">
    <name type="scientific">Flavobacterium supellecticarium</name>
    <dbReference type="NCBI Taxonomy" id="2565924"/>
    <lineage>
        <taxon>Bacteria</taxon>
        <taxon>Pseudomonadati</taxon>
        <taxon>Bacteroidota</taxon>
        <taxon>Flavobacteriia</taxon>
        <taxon>Flavobacteriales</taxon>
        <taxon>Flavobacteriaceae</taxon>
        <taxon>Flavobacterium</taxon>
    </lineage>
</organism>
<dbReference type="Proteomes" id="UP000307507">
    <property type="component" value="Unassembled WGS sequence"/>
</dbReference>
<gene>
    <name evidence="1" type="ORF">E6C50_11125</name>
</gene>
<evidence type="ECO:0000313" key="2">
    <source>
        <dbReference type="Proteomes" id="UP000307507"/>
    </source>
</evidence>
<reference evidence="1 2" key="1">
    <citation type="submission" date="2019-04" db="EMBL/GenBank/DDBJ databases">
        <title>Flavobacterium sp. nov. isolated from construction timber.</title>
        <authorList>
            <person name="Lin S.-Y."/>
            <person name="Chang C.-T."/>
            <person name="Young C.-C."/>
        </authorList>
    </citation>
    <scope>NUCLEOTIDE SEQUENCE [LARGE SCALE GENOMIC DNA]</scope>
    <source>
        <strain evidence="1 2">CC-CTC003</strain>
    </source>
</reference>
<dbReference type="EMBL" id="SSNZ01000004">
    <property type="protein sequence ID" value="THF49897.1"/>
    <property type="molecule type" value="Genomic_DNA"/>
</dbReference>
<protein>
    <submittedName>
        <fullName evidence="1">Uncharacterized protein</fullName>
    </submittedName>
</protein>
<proteinExistence type="predicted"/>
<dbReference type="AlphaFoldDB" id="A0A4S3ZVV8"/>
<sequence length="133" mass="14939">MKLRLMNFFVIISGSLLLHSCSYGTYVGETFTPLTETIEACTTPPEQVDLFFEGEKIDFDYVKIGLIQVEGAIDTSQKELIIKLKKGAQSKCADAIIGIKKVYQTREKGLLFTDVKPEVYSSEVFYGVAVRKR</sequence>